<dbReference type="EMBL" id="MG202008">
    <property type="protein sequence ID" value="ATY40921.1"/>
    <property type="molecule type" value="Genomic_DNA"/>
</dbReference>
<reference evidence="4" key="1">
    <citation type="journal article" date="2017" name="Curr. Biol.">
        <title>A New Lineage of Eukaryotes Illuminates Early Mitochondrial Genome Reduction.</title>
        <authorList>
            <person name="Janouskovec J."/>
            <person name="Tikhonenkov D.V."/>
            <person name="Burki F."/>
            <person name="Howe A.T."/>
            <person name="Rohwer F.L."/>
            <person name="Mylnikov A.P."/>
            <person name="Keeling P.J."/>
        </authorList>
    </citation>
    <scope>NUCLEOTIDE SEQUENCE</scope>
    <source>
        <strain evidence="4">TD-1</strain>
    </source>
</reference>
<dbReference type="Pfam" id="PF00318">
    <property type="entry name" value="Ribosomal_S2"/>
    <property type="match status" value="1"/>
</dbReference>
<keyword evidence="2 4" id="KW-0689">Ribosomal protein</keyword>
<evidence type="ECO:0000256" key="1">
    <source>
        <dbReference type="ARBA" id="ARBA00006242"/>
    </source>
</evidence>
<protein>
    <submittedName>
        <fullName evidence="4">Ribosomal protein S2</fullName>
    </submittedName>
</protein>
<dbReference type="SUPFAM" id="SSF52313">
    <property type="entry name" value="Ribosomal protein S2"/>
    <property type="match status" value="1"/>
</dbReference>
<organism evidence="4">
    <name type="scientific">Ancoracysta twista</name>
    <dbReference type="NCBI Taxonomy" id="2044563"/>
    <lineage>
        <taxon>Eukaryota</taxon>
        <taxon>Provora</taxon>
        <taxon>Nebulidia</taxon>
        <taxon>Nebulidea</taxon>
        <taxon>Nebulidida</taxon>
        <taxon>Nebulidae</taxon>
    </lineage>
</organism>
<dbReference type="PROSITE" id="PS00962">
    <property type="entry name" value="RIBOSOMAL_S2_1"/>
    <property type="match status" value="1"/>
</dbReference>
<dbReference type="RefSeq" id="YP_009446433.1">
    <property type="nucleotide sequence ID" value="NC_036491.1"/>
</dbReference>
<dbReference type="InterPro" id="IPR018130">
    <property type="entry name" value="Ribosomal_uS2_CS"/>
</dbReference>
<dbReference type="InterPro" id="IPR023591">
    <property type="entry name" value="Ribosomal_uS2_flav_dom_sf"/>
</dbReference>
<comment type="similarity">
    <text evidence="1">Belongs to the universal ribosomal protein uS2 family.</text>
</comment>
<dbReference type="HAMAP" id="MF_00291_B">
    <property type="entry name" value="Ribosomal_uS2_B"/>
    <property type="match status" value="1"/>
</dbReference>
<dbReference type="Gene3D" id="3.40.50.10490">
    <property type="entry name" value="Glucose-6-phosphate isomerase like protein, domain 1"/>
    <property type="match status" value="1"/>
</dbReference>
<keyword evidence="3" id="KW-0687">Ribonucleoprotein</keyword>
<proteinExistence type="inferred from homology"/>
<dbReference type="PANTHER" id="PTHR12534:SF0">
    <property type="entry name" value="SMALL RIBOSOMAL SUBUNIT PROTEIN US2M"/>
    <property type="match status" value="1"/>
</dbReference>
<dbReference type="GO" id="GO:0005763">
    <property type="term" value="C:mitochondrial small ribosomal subunit"/>
    <property type="evidence" value="ECO:0007669"/>
    <property type="project" value="TreeGrafter"/>
</dbReference>
<dbReference type="GO" id="GO:0003735">
    <property type="term" value="F:structural constituent of ribosome"/>
    <property type="evidence" value="ECO:0007669"/>
    <property type="project" value="InterPro"/>
</dbReference>
<gene>
    <name evidence="4" type="primary">rps2</name>
</gene>
<dbReference type="PRINTS" id="PR00395">
    <property type="entry name" value="RIBOSOMALS2"/>
</dbReference>
<accession>A0A2H4R8D4</accession>
<dbReference type="PANTHER" id="PTHR12534">
    <property type="entry name" value="30S RIBOSOMAL PROTEIN S2 PROKARYOTIC AND ORGANELLAR"/>
    <property type="match status" value="1"/>
</dbReference>
<dbReference type="InterPro" id="IPR001865">
    <property type="entry name" value="Ribosomal_uS2"/>
</dbReference>
<name>A0A2H4R8D4_9EUKA</name>
<evidence type="ECO:0000256" key="2">
    <source>
        <dbReference type="ARBA" id="ARBA00022980"/>
    </source>
</evidence>
<keyword evidence="4" id="KW-0496">Mitochondrion</keyword>
<evidence type="ECO:0000256" key="3">
    <source>
        <dbReference type="ARBA" id="ARBA00023274"/>
    </source>
</evidence>
<evidence type="ECO:0000313" key="4">
    <source>
        <dbReference type="EMBL" id="ATY40921.1"/>
    </source>
</evidence>
<dbReference type="AlphaFoldDB" id="A0A2H4R8D4"/>
<geneLocation type="mitochondrion" evidence="4"/>
<dbReference type="NCBIfam" id="TIGR01011">
    <property type="entry name" value="rpsB_bact"/>
    <property type="match status" value="1"/>
</dbReference>
<dbReference type="InterPro" id="IPR005706">
    <property type="entry name" value="Ribosomal_uS2_bac/mit/plastid"/>
</dbReference>
<sequence>MHTSTLKNLLEAGAHLGHRKEKVNPQLKSIIMGERGAIHLINLEQTIPVLRRALILISDIIAIGGDILIVGSKGRLADILDREADKMGQPYCAPKWAGGLITNWNKFEIILKRQKTQRKKRKGALGLRNCRRVPDLIVIMNGETSRIGWAVKEANSCSIPVVAIADTNVHVGGFHYRIPSNDDSRSIAALHLKLVKEAVQNGLRRRVTQL</sequence>
<dbReference type="GO" id="GO:0006412">
    <property type="term" value="P:translation"/>
    <property type="evidence" value="ECO:0007669"/>
    <property type="project" value="InterPro"/>
</dbReference>
<dbReference type="CDD" id="cd01425">
    <property type="entry name" value="RPS2"/>
    <property type="match status" value="1"/>
</dbReference>
<dbReference type="GeneID" id="35199362"/>